<dbReference type="RefSeq" id="WP_146166106.1">
    <property type="nucleotide sequence ID" value="NZ_PHHE01000001.1"/>
</dbReference>
<sequence length="1249" mass="138396">MGAVKRNKVFQWSTMALAEWQKKSEADSAERRLVLARLEEALDNYSEDQVISWFEHQVVLQEGSSLYEMYNPGRLLLLQLLSTSPVSSAISQLRASYDVICVKPDGKLHSLSDSDWVNVLSDDYFQFNESTHTEVKLISEIARVAGGYIWPDLDITLDQWFAFHGITAPMNTAKLRQFIELFKFDPQVNEPGNYWEHFEADDQTSVTLADEQFSAVRNATTKLIGGKSLLTVLHNFTSGSAISHVHAAQRITDFVNSEKARALAMSYLNELGWFGAGKGEAVSDNILRQLLVTAILLDLHPSIERLSRRKNVFGLELYAPGSVDCHASVVREEVTAFLRAKLKVDADLAPLATHLVLARVAPEFLVKEVPASINVGSIAWINFCRAVALVEATKAGASRVLTYSQIMDYADLEPISDAQKHLRDLAMIDPIIDWALINRVITRGELEQKEEASTRRAIEAFEQHSEAFVQIARAFSTALPSRANIARAALKVAAPGCDSLDERALSEQGGQRVMSMVDLHQTGDMVTGKWDRRTLRLPSKQPINYNPSGISLYKRYPQLLKLTSCEEEMDRQMAVYLKDLNGAMLSSVKLALAMMPEEDLRVFMSERINFFTVRESAIYKAELPLSGPLGLTVDKETQQSRDAASGRFGLVMYASYNNTFICYELFTSRGEFRKNKALGDWILRERKLEQRSRMNWPADLTTQLTVTHPQNLPLNVKCYTHAVAPDLKVTNSMAFIDRFGALEAPETPANPKQGFYQRFNDPSIARIAEFLVNNRPFLNAQELRTLVRIPTPLEESLVEGERLLTYFIDLVVPFKKCIEDIASGERDKVIDGIYGCLMDGIGLVGTVAGAGSKALSISAKAISTTSKAARLTKLAFTSAISLFNPLDGVPSGIQSGSKLVYKGMLRFNAHTHELLAQANKQLHKLSGRRQSWDLIENAGSTHLGLGSWRPRGAASDAVAVLAARSDNKWYALNRRGNLWGKPLDGFSYSAPLQVPYSPKTLPESYTRRFIEKSLPRARAKIDNAIDAFARHDFKRDCSQVMTTLFGDTSSVATDRLVNYLRLIRFDFAGFSLSNIALDAIKEHNTLAAFDVDSYNRWKNTGARNGAEIAFVEIYTKNLNKHFVSLGFNHDVVADDLIHELFHASAQTDDVGYATDAEIGGANGQRLDVTPLLNIALGCLPLSEDGPACHAPSKAFANADSLAVATSLLSQLCTDKATYDRNMATISAALQARGGKAIAQPVVITLNKPQ</sequence>
<gene>
    <name evidence="1" type="ORF">ATI02_6253</name>
</gene>
<reference evidence="1 2" key="1">
    <citation type="submission" date="2017-11" db="EMBL/GenBank/DDBJ databases">
        <title>Genome sequencing of a diverse group of Pseudomonas species.</title>
        <authorList>
            <person name="Loper J."/>
        </authorList>
    </citation>
    <scope>NUCLEOTIDE SEQUENCE [LARGE SCALE GENOMIC DNA]</scope>
    <source>
        <strain evidence="1 2">LMG 25716</strain>
    </source>
</reference>
<comment type="caution">
    <text evidence="1">The sequence shown here is derived from an EMBL/GenBank/DDBJ whole genome shotgun (WGS) entry which is preliminary data.</text>
</comment>
<evidence type="ECO:0008006" key="3">
    <source>
        <dbReference type="Google" id="ProtNLM"/>
    </source>
</evidence>
<keyword evidence="2" id="KW-1185">Reference proteome</keyword>
<dbReference type="InterPro" id="IPR024079">
    <property type="entry name" value="MetalloPept_cat_dom_sf"/>
</dbReference>
<name>A0ABX4Q8M1_9PSED</name>
<organism evidence="1 2">
    <name type="scientific">Pseudomonas baetica</name>
    <dbReference type="NCBI Taxonomy" id="674054"/>
    <lineage>
        <taxon>Bacteria</taxon>
        <taxon>Pseudomonadati</taxon>
        <taxon>Pseudomonadota</taxon>
        <taxon>Gammaproteobacteria</taxon>
        <taxon>Pseudomonadales</taxon>
        <taxon>Pseudomonadaceae</taxon>
        <taxon>Pseudomonas</taxon>
    </lineage>
</organism>
<dbReference type="EMBL" id="PHHE01000001">
    <property type="protein sequence ID" value="PKA73136.1"/>
    <property type="molecule type" value="Genomic_DNA"/>
</dbReference>
<dbReference type="Gene3D" id="3.40.390.10">
    <property type="entry name" value="Collagenase (Catalytic Domain)"/>
    <property type="match status" value="1"/>
</dbReference>
<evidence type="ECO:0000313" key="1">
    <source>
        <dbReference type="EMBL" id="PKA73136.1"/>
    </source>
</evidence>
<dbReference type="Proteomes" id="UP000232455">
    <property type="component" value="Unassembled WGS sequence"/>
</dbReference>
<accession>A0ABX4Q8M1</accession>
<evidence type="ECO:0000313" key="2">
    <source>
        <dbReference type="Proteomes" id="UP000232455"/>
    </source>
</evidence>
<proteinExistence type="predicted"/>
<protein>
    <recommendedName>
        <fullName evidence="3">Dermonecrotic toxin</fullName>
    </recommendedName>
</protein>